<accession>A0AAJ6BQM9</accession>
<evidence type="ECO:0000313" key="3">
    <source>
        <dbReference type="EMBL" id="WEK47605.1"/>
    </source>
</evidence>
<dbReference type="Gene3D" id="3.40.720.10">
    <property type="entry name" value="Alkaline Phosphatase, subunit A"/>
    <property type="match status" value="1"/>
</dbReference>
<dbReference type="EMBL" id="CP119316">
    <property type="protein sequence ID" value="WEK47605.1"/>
    <property type="molecule type" value="Genomic_DNA"/>
</dbReference>
<evidence type="ECO:0000313" key="4">
    <source>
        <dbReference type="Proteomes" id="UP001218362"/>
    </source>
</evidence>
<dbReference type="InterPro" id="IPR017850">
    <property type="entry name" value="Alkaline_phosphatase_core_sf"/>
</dbReference>
<dbReference type="AlphaFoldDB" id="A0AAJ6BQM9"/>
<keyword evidence="1" id="KW-0472">Membrane</keyword>
<protein>
    <recommendedName>
        <fullName evidence="2">Sulfatase N-terminal domain-containing protein</fullName>
    </recommendedName>
</protein>
<feature type="domain" description="Sulfatase N-terminal" evidence="2">
    <location>
        <begin position="227"/>
        <end position="414"/>
    </location>
</feature>
<keyword evidence="1" id="KW-1133">Transmembrane helix</keyword>
<proteinExistence type="predicted"/>
<feature type="transmembrane region" description="Helical" evidence="1">
    <location>
        <begin position="62"/>
        <end position="81"/>
    </location>
</feature>
<name>A0AAJ6BQM9_9SPHN</name>
<feature type="transmembrane region" description="Helical" evidence="1">
    <location>
        <begin position="38"/>
        <end position="55"/>
    </location>
</feature>
<dbReference type="Pfam" id="PF00884">
    <property type="entry name" value="Sulfatase"/>
    <property type="match status" value="1"/>
</dbReference>
<gene>
    <name evidence="3" type="ORF">P0Y56_04745</name>
</gene>
<dbReference type="Proteomes" id="UP001218362">
    <property type="component" value="Chromosome"/>
</dbReference>
<feature type="transmembrane region" description="Helical" evidence="1">
    <location>
        <begin position="101"/>
        <end position="122"/>
    </location>
</feature>
<reference evidence="3" key="1">
    <citation type="submission" date="2023-03" db="EMBL/GenBank/DDBJ databases">
        <title>Andean soil-derived lignocellulolytic bacterial consortium as a source of novel taxa and putative plastic-active enzymes.</title>
        <authorList>
            <person name="Diaz-Garcia L."/>
            <person name="Chuvochina M."/>
            <person name="Feuerriegel G."/>
            <person name="Bunk B."/>
            <person name="Sproer C."/>
            <person name="Streit W.R."/>
            <person name="Rodriguez L.M."/>
            <person name="Overmann J."/>
            <person name="Jimenez D.J."/>
        </authorList>
    </citation>
    <scope>NUCLEOTIDE SEQUENCE</scope>
    <source>
        <strain evidence="3">MAG 26</strain>
    </source>
</reference>
<feature type="transmembrane region" description="Helical" evidence="1">
    <location>
        <begin position="12"/>
        <end position="32"/>
    </location>
</feature>
<dbReference type="InterPro" id="IPR000917">
    <property type="entry name" value="Sulfatase_N"/>
</dbReference>
<feature type="transmembrane region" description="Helical" evidence="1">
    <location>
        <begin position="134"/>
        <end position="154"/>
    </location>
</feature>
<evidence type="ECO:0000259" key="2">
    <source>
        <dbReference type="Pfam" id="PF00884"/>
    </source>
</evidence>
<dbReference type="KEGG" id="acob:P0Y56_04745"/>
<dbReference type="SUPFAM" id="SSF53649">
    <property type="entry name" value="Alkaline phosphatase-like"/>
    <property type="match status" value="1"/>
</dbReference>
<sequence length="448" mass="50274">MLALLWRSLPWRWPLFWLVVPNLALILMWPIGGPPMKPALLIFGWLALVVSQLPWTWFKRAVLFLMIAVTTVFYVCEMFNIHPLDIWLLPSFLKEIHPWQSWEYVLAGAVFLIAGGIALYQAPRVPRFRSIPSALLALLAVFGLAGLDGIATAATRGSYHSAPLPGEPFSSATHSAGLQQPPADRRNVLLIVVEALGAPAGEVERGLFNADWNRPGWSGRYEVRHGTVPYYGSTTNGELRELCGVWGEYVRFDFAKADCMPARYGRAGYRTVAMHSFPGTFFDRDHWYPKLHFNERQFGAELRKAGARHCGGVFPGACDTDVPKQIAARLKAAKSPQFVYWLTLNSHLPVIADKALGTDHCDIGPRDWREDHPQICRMFLLHHRLADSIDAMAMDPTLPPTDILIVGDHMPPFFDRDGRMRFNGSQVPWIYLKAKGTTEPASSVPRSH</sequence>
<keyword evidence="1" id="KW-0812">Transmembrane</keyword>
<organism evidence="3 4">
    <name type="scientific">Candidatus Andeanibacterium colombiense</name>
    <dbReference type="NCBI Taxonomy" id="3121345"/>
    <lineage>
        <taxon>Bacteria</taxon>
        <taxon>Pseudomonadati</taxon>
        <taxon>Pseudomonadota</taxon>
        <taxon>Alphaproteobacteria</taxon>
        <taxon>Sphingomonadales</taxon>
        <taxon>Sphingomonadaceae</taxon>
        <taxon>Candidatus Andeanibacterium</taxon>
    </lineage>
</organism>
<evidence type="ECO:0000256" key="1">
    <source>
        <dbReference type="SAM" id="Phobius"/>
    </source>
</evidence>